<organism evidence="3 5">
    <name type="scientific">Chryseobacterium jejuense</name>
    <dbReference type="NCBI Taxonomy" id="445960"/>
    <lineage>
        <taxon>Bacteria</taxon>
        <taxon>Pseudomonadati</taxon>
        <taxon>Bacteroidota</taxon>
        <taxon>Flavobacteriia</taxon>
        <taxon>Flavobacteriales</taxon>
        <taxon>Weeksellaceae</taxon>
        <taxon>Chryseobacterium group</taxon>
        <taxon>Chryseobacterium</taxon>
    </lineage>
</organism>
<reference evidence="3 5" key="2">
    <citation type="submission" date="2018-06" db="EMBL/GenBank/DDBJ databases">
        <authorList>
            <consortium name="Pathogen Informatics"/>
            <person name="Doyle S."/>
        </authorList>
    </citation>
    <scope>NUCLEOTIDE SEQUENCE [LARGE SCALE GENOMIC DNA]</scope>
    <source>
        <strain evidence="3 5">NCTC13492</strain>
    </source>
</reference>
<proteinExistence type="predicted"/>
<dbReference type="AlphaFoldDB" id="A0A2X2X962"/>
<dbReference type="OrthoDB" id="6637351at2"/>
<dbReference type="SMART" id="SM00860">
    <property type="entry name" value="SMI1_KNR4"/>
    <property type="match status" value="1"/>
</dbReference>
<dbReference type="Proteomes" id="UP000251670">
    <property type="component" value="Unassembled WGS sequence"/>
</dbReference>
<keyword evidence="4" id="KW-1185">Reference proteome</keyword>
<dbReference type="RefSeq" id="WP_089735056.1">
    <property type="nucleotide sequence ID" value="NZ_FNEG01000002.1"/>
</dbReference>
<evidence type="ECO:0000313" key="4">
    <source>
        <dbReference type="Proteomes" id="UP000199426"/>
    </source>
</evidence>
<dbReference type="EMBL" id="FNEG01000002">
    <property type="protein sequence ID" value="SDI61543.1"/>
    <property type="molecule type" value="Genomic_DNA"/>
</dbReference>
<dbReference type="STRING" id="445960.SAMN05421542_1490"/>
<dbReference type="Gene3D" id="3.40.1580.10">
    <property type="entry name" value="SMI1/KNR4-like"/>
    <property type="match status" value="1"/>
</dbReference>
<dbReference type="InterPro" id="IPR018958">
    <property type="entry name" value="Knr4/Smi1-like_dom"/>
</dbReference>
<sequence length="139" mass="16057">MDNFILTEKKITNTELETFEQEIGLTLPESYKKHILKYNGGTPEEKDCFDEKVIAHFYPIKYGKYPLEKSYKTLKDSLPQDFLNFAYDEGGNPFCLNLKSGKDYGKVYFCALDEGDVEAELLADSFKEFMDGLEEDPDF</sequence>
<accession>A0A2X2X962</accession>
<dbReference type="InterPro" id="IPR037883">
    <property type="entry name" value="Knr4/Smi1-like_sf"/>
</dbReference>
<gene>
    <name evidence="3" type="ORF">NCTC13492_04300</name>
    <name evidence="2" type="ORF">SAMN05421542_1490</name>
</gene>
<dbReference type="EMBL" id="UAWB01000014">
    <property type="protein sequence ID" value="SQB47221.1"/>
    <property type="molecule type" value="Genomic_DNA"/>
</dbReference>
<evidence type="ECO:0000259" key="1">
    <source>
        <dbReference type="SMART" id="SM00860"/>
    </source>
</evidence>
<dbReference type="Proteomes" id="UP000199426">
    <property type="component" value="Unassembled WGS sequence"/>
</dbReference>
<dbReference type="SUPFAM" id="SSF160631">
    <property type="entry name" value="SMI1/KNR4-like"/>
    <property type="match status" value="1"/>
</dbReference>
<evidence type="ECO:0000313" key="2">
    <source>
        <dbReference type="EMBL" id="SDI61543.1"/>
    </source>
</evidence>
<protein>
    <submittedName>
        <fullName evidence="3">SMI1 / KNR4 family</fullName>
    </submittedName>
    <submittedName>
        <fullName evidence="2">SMI1-KNR4 cell-wall</fullName>
    </submittedName>
</protein>
<evidence type="ECO:0000313" key="3">
    <source>
        <dbReference type="EMBL" id="SQB47221.1"/>
    </source>
</evidence>
<dbReference type="Pfam" id="PF09346">
    <property type="entry name" value="SMI1_KNR4"/>
    <property type="match status" value="1"/>
</dbReference>
<feature type="domain" description="Knr4/Smi1-like" evidence="1">
    <location>
        <begin position="10"/>
        <end position="132"/>
    </location>
</feature>
<name>A0A2X2X962_CHRJE</name>
<evidence type="ECO:0000313" key="5">
    <source>
        <dbReference type="Proteomes" id="UP000251670"/>
    </source>
</evidence>
<reference evidence="2 4" key="1">
    <citation type="submission" date="2016-10" db="EMBL/GenBank/DDBJ databases">
        <authorList>
            <person name="Varghese N."/>
            <person name="Submissions S."/>
        </authorList>
    </citation>
    <scope>NUCLEOTIDE SEQUENCE [LARGE SCALE GENOMIC DNA]</scope>
    <source>
        <strain evidence="2 4">DSM 19299</strain>
    </source>
</reference>